<evidence type="ECO:0000313" key="3">
    <source>
        <dbReference type="Proteomes" id="UP000319516"/>
    </source>
</evidence>
<evidence type="ECO:0000256" key="1">
    <source>
        <dbReference type="SAM" id="Phobius"/>
    </source>
</evidence>
<feature type="transmembrane region" description="Helical" evidence="1">
    <location>
        <begin position="40"/>
        <end position="64"/>
    </location>
</feature>
<accession>A0A542YWD4</accession>
<reference evidence="2 3" key="1">
    <citation type="submission" date="2019-06" db="EMBL/GenBank/DDBJ databases">
        <title>Sequencing the genomes of 1000 actinobacteria strains.</title>
        <authorList>
            <person name="Klenk H.-P."/>
        </authorList>
    </citation>
    <scope>NUCLEOTIDE SEQUENCE [LARGE SCALE GENOMIC DNA]</scope>
    <source>
        <strain evidence="2 3">DSM 12335</strain>
    </source>
</reference>
<dbReference type="OrthoDB" id="370375at2"/>
<name>A0A542YWD4_9MICO</name>
<keyword evidence="3" id="KW-1185">Reference proteome</keyword>
<keyword evidence="1" id="KW-0812">Transmembrane</keyword>
<protein>
    <submittedName>
        <fullName evidence="2">Uncharacterized protein DUF2784</fullName>
    </submittedName>
</protein>
<dbReference type="EMBL" id="VFOP01000001">
    <property type="protein sequence ID" value="TQL52398.1"/>
    <property type="molecule type" value="Genomic_DNA"/>
</dbReference>
<dbReference type="Proteomes" id="UP000319516">
    <property type="component" value="Unassembled WGS sequence"/>
</dbReference>
<organism evidence="2 3">
    <name type="scientific">Ornithinicoccus hortensis</name>
    <dbReference type="NCBI Taxonomy" id="82346"/>
    <lineage>
        <taxon>Bacteria</taxon>
        <taxon>Bacillati</taxon>
        <taxon>Actinomycetota</taxon>
        <taxon>Actinomycetes</taxon>
        <taxon>Micrococcales</taxon>
        <taxon>Intrasporangiaceae</taxon>
        <taxon>Ornithinicoccus</taxon>
    </lineage>
</organism>
<gene>
    <name evidence="2" type="ORF">FB467_3583</name>
</gene>
<keyword evidence="1" id="KW-0472">Membrane</keyword>
<keyword evidence="1" id="KW-1133">Transmembrane helix</keyword>
<sequence>MRLRLRAVEEDREGPRAQYACPVSVTPTAPHRAARLPYRVVAVATVLTHFGFVVLAVFGGYLAWWQPWVVWLHLPALAWAVAGQVRDLECPLTVLEDWARLRGGWPALTRTGFIDHYLTGVVFPASWKPAMPWMLLALVIPSWVGLALR</sequence>
<comment type="caution">
    <text evidence="2">The sequence shown here is derived from an EMBL/GenBank/DDBJ whole genome shotgun (WGS) entry which is preliminary data.</text>
</comment>
<feature type="transmembrane region" description="Helical" evidence="1">
    <location>
        <begin position="130"/>
        <end position="148"/>
    </location>
</feature>
<dbReference type="Pfam" id="PF10861">
    <property type="entry name" value="DUF2784"/>
    <property type="match status" value="1"/>
</dbReference>
<dbReference type="InterPro" id="IPR021218">
    <property type="entry name" value="DUF2784"/>
</dbReference>
<evidence type="ECO:0000313" key="2">
    <source>
        <dbReference type="EMBL" id="TQL52398.1"/>
    </source>
</evidence>
<proteinExistence type="predicted"/>
<dbReference type="AlphaFoldDB" id="A0A542YWD4"/>